<organism evidence="2 3">
    <name type="scientific">Telmatocola sphagniphila</name>
    <dbReference type="NCBI Taxonomy" id="1123043"/>
    <lineage>
        <taxon>Bacteria</taxon>
        <taxon>Pseudomonadati</taxon>
        <taxon>Planctomycetota</taxon>
        <taxon>Planctomycetia</taxon>
        <taxon>Gemmatales</taxon>
        <taxon>Gemmataceae</taxon>
    </lineage>
</organism>
<dbReference type="Proteomes" id="UP000676194">
    <property type="component" value="Chromosome"/>
</dbReference>
<dbReference type="EMBL" id="CP074694">
    <property type="protein sequence ID" value="QVL31265.1"/>
    <property type="molecule type" value="Genomic_DNA"/>
</dbReference>
<proteinExistence type="predicted"/>
<name>A0A8E6B6F2_9BACT</name>
<gene>
    <name evidence="2" type="ORF">KIH39_20820</name>
</gene>
<dbReference type="RefSeq" id="WP_213495146.1">
    <property type="nucleotide sequence ID" value="NZ_CP074694.1"/>
</dbReference>
<reference evidence="2" key="1">
    <citation type="submission" date="2021-05" db="EMBL/GenBank/DDBJ databases">
        <title>Complete genome sequence of the cellulolytic planctomycete Telmatocola sphagniphila SP2T and characterization of the first cellulase from planctomycetes.</title>
        <authorList>
            <person name="Rakitin A.L."/>
            <person name="Beletsky A.V."/>
            <person name="Naumoff D.G."/>
            <person name="Kulichevskaya I.S."/>
            <person name="Mardanov A.V."/>
            <person name="Ravin N.V."/>
            <person name="Dedysh S.N."/>
        </authorList>
    </citation>
    <scope>NUCLEOTIDE SEQUENCE</scope>
    <source>
        <strain evidence="2">SP2T</strain>
    </source>
</reference>
<keyword evidence="3" id="KW-1185">Reference proteome</keyword>
<protein>
    <recommendedName>
        <fullName evidence="4">Zinc-finger domain-containing protein</fullName>
    </recommendedName>
</protein>
<keyword evidence="1" id="KW-1133">Transmembrane helix</keyword>
<feature type="transmembrane region" description="Helical" evidence="1">
    <location>
        <begin position="68"/>
        <end position="87"/>
    </location>
</feature>
<evidence type="ECO:0008006" key="4">
    <source>
        <dbReference type="Google" id="ProtNLM"/>
    </source>
</evidence>
<evidence type="ECO:0000256" key="1">
    <source>
        <dbReference type="SAM" id="Phobius"/>
    </source>
</evidence>
<evidence type="ECO:0000313" key="2">
    <source>
        <dbReference type="EMBL" id="QVL31265.1"/>
    </source>
</evidence>
<accession>A0A8E6B6F2</accession>
<evidence type="ECO:0000313" key="3">
    <source>
        <dbReference type="Proteomes" id="UP000676194"/>
    </source>
</evidence>
<dbReference type="AlphaFoldDB" id="A0A8E6B6F2"/>
<dbReference type="KEGG" id="tsph:KIH39_20820"/>
<keyword evidence="1" id="KW-0472">Membrane</keyword>
<sequence length="93" mass="10463">MSSETITCPDRPMLIRILEGKAPPEEGEALAQHVENCPQCSAQILRLREESTPVPLSVPPQLQRPWKAFWMFAATLLIVSIAIYCVVQQVHRP</sequence>
<keyword evidence="1" id="KW-0812">Transmembrane</keyword>